<dbReference type="InterPro" id="IPR050645">
    <property type="entry name" value="Histidine_acid_phosphatase"/>
</dbReference>
<feature type="transmembrane region" description="Helical" evidence="4">
    <location>
        <begin position="632"/>
        <end position="653"/>
    </location>
</feature>
<evidence type="ECO:0008006" key="7">
    <source>
        <dbReference type="Google" id="ProtNLM"/>
    </source>
</evidence>
<organism evidence="5 6">
    <name type="scientific">Cyclostephanos tholiformis</name>
    <dbReference type="NCBI Taxonomy" id="382380"/>
    <lineage>
        <taxon>Eukaryota</taxon>
        <taxon>Sar</taxon>
        <taxon>Stramenopiles</taxon>
        <taxon>Ochrophyta</taxon>
        <taxon>Bacillariophyta</taxon>
        <taxon>Coscinodiscophyceae</taxon>
        <taxon>Thalassiosirophycidae</taxon>
        <taxon>Stephanodiscales</taxon>
        <taxon>Stephanodiscaceae</taxon>
        <taxon>Cyclostephanos</taxon>
    </lineage>
</organism>
<dbReference type="InterPro" id="IPR033379">
    <property type="entry name" value="Acid_Pase_AS"/>
</dbReference>
<keyword evidence="4" id="KW-0472">Membrane</keyword>
<gene>
    <name evidence="5" type="ORF">ACHAXA_001782</name>
</gene>
<feature type="compositionally biased region" description="Basic and acidic residues" evidence="3">
    <location>
        <begin position="707"/>
        <end position="717"/>
    </location>
</feature>
<dbReference type="InterPro" id="IPR000560">
    <property type="entry name" value="His_Pase_clade-2"/>
</dbReference>
<dbReference type="Gene3D" id="3.40.50.1240">
    <property type="entry name" value="Phosphoglycerate mutase-like"/>
    <property type="match status" value="1"/>
</dbReference>
<feature type="region of interest" description="Disordered" evidence="3">
    <location>
        <begin position="110"/>
        <end position="149"/>
    </location>
</feature>
<feature type="region of interest" description="Disordered" evidence="3">
    <location>
        <begin position="209"/>
        <end position="230"/>
    </location>
</feature>
<evidence type="ECO:0000256" key="3">
    <source>
        <dbReference type="SAM" id="MobiDB-lite"/>
    </source>
</evidence>
<evidence type="ECO:0000313" key="5">
    <source>
        <dbReference type="EMBL" id="KAL3816954.1"/>
    </source>
</evidence>
<keyword evidence="6" id="KW-1185">Reference proteome</keyword>
<feature type="compositionally biased region" description="Gly residues" evidence="3">
    <location>
        <begin position="1"/>
        <end position="12"/>
    </location>
</feature>
<name>A0ABD3RXJ4_9STRA</name>
<dbReference type="Pfam" id="PF00328">
    <property type="entry name" value="His_Phos_2"/>
    <property type="match status" value="1"/>
</dbReference>
<evidence type="ECO:0000256" key="1">
    <source>
        <dbReference type="ARBA" id="ARBA00005375"/>
    </source>
</evidence>
<accession>A0ABD3RXJ4</accession>
<dbReference type="InterPro" id="IPR029033">
    <property type="entry name" value="His_PPase_superfam"/>
</dbReference>
<feature type="region of interest" description="Disordered" evidence="3">
    <location>
        <begin position="703"/>
        <end position="724"/>
    </location>
</feature>
<dbReference type="SUPFAM" id="SSF53254">
    <property type="entry name" value="Phosphoglycerate mutase-like"/>
    <property type="match status" value="1"/>
</dbReference>
<dbReference type="Proteomes" id="UP001530377">
    <property type="component" value="Unassembled WGS sequence"/>
</dbReference>
<protein>
    <recommendedName>
        <fullName evidence="7">Acid phosphatase</fullName>
    </recommendedName>
</protein>
<dbReference type="AlphaFoldDB" id="A0ABD3RXJ4"/>
<dbReference type="PANTHER" id="PTHR11567">
    <property type="entry name" value="ACID PHOSPHATASE-RELATED"/>
    <property type="match status" value="1"/>
</dbReference>
<dbReference type="EMBL" id="JALLPB020000124">
    <property type="protein sequence ID" value="KAL3816954.1"/>
    <property type="molecule type" value="Genomic_DNA"/>
</dbReference>
<dbReference type="PANTHER" id="PTHR11567:SF110">
    <property type="entry name" value="2-PHOSPHOXYLOSE PHOSPHATASE 1"/>
    <property type="match status" value="1"/>
</dbReference>
<evidence type="ECO:0000256" key="4">
    <source>
        <dbReference type="SAM" id="Phobius"/>
    </source>
</evidence>
<proteinExistence type="inferred from homology"/>
<dbReference type="GO" id="GO:0016787">
    <property type="term" value="F:hydrolase activity"/>
    <property type="evidence" value="ECO:0007669"/>
    <property type="project" value="UniProtKB-KW"/>
</dbReference>
<keyword evidence="4" id="KW-0812">Transmembrane</keyword>
<sequence>RRKAEGGAGEGGTSYSKYGAYPPYCSAPNEMERRRVPPLPPRSHYPSAADAADAAADHDDVDDGSSRIVHVTALIRHGSRTPWEGPPAYKCWDGYWDDVDTGIWNCDLRSYTGMPSTEEEEREEEEEEEDDDDDDGDEGDDEEEEPDFMFEKRYDALISARGGGGGRGNVLNGTCQLGQLLLRGYNQELANGRILRDAYFFDDDVDDTEGGGGGEGVTDDGNNKGASADPRMRLWDYSSSRSSTSSATTRSIVGDTTRPAYLEPNLRYRADDEQRTIMSGQVLLRGLFERELLLDARGRGDGGDTAIIRLHTADYDSDVLTPNPRKCPRTYELFKEAYDSDEYRRYVEYVKSEYELLLEFASTNMGLDEIPGSILDCMMTTICTDRELPHYIDDYDGGLGPTPFYHVVDGGEDGSSSASGGGIGGGKEEEKGKGGGTHMFERMINLVVKNFTFAYKYNDGAFPKLGMGPLWSEIMTNILPIVDPTNHPMSLSGAPPPKLGLFSGHDTTLMPILATLGDKVWPGTEWSPYASMVLIEIHEINATAHHLMTVYPSGYAFRIIYNGEALTSRMDGCDSDLCDSRVLVEVVSPFAKPYDDADCASSSPSSGTSTDGDLMTEMERATRDMLVAPGGAWAIAFLVVSSMVMGGVLMWFLMRQERRKYESYAGGDSVMGLSMRVMDEDQDGRRNFGGIASGIDSAISTNGFRHAHGDGQKKSFDIDENELI</sequence>
<feature type="compositionally biased region" description="Acidic residues" evidence="3">
    <location>
        <begin position="117"/>
        <end position="148"/>
    </location>
</feature>
<dbReference type="PROSITE" id="PS00778">
    <property type="entry name" value="HIS_ACID_PHOSPHAT_2"/>
    <property type="match status" value="1"/>
</dbReference>
<reference evidence="5 6" key="1">
    <citation type="submission" date="2024-10" db="EMBL/GenBank/DDBJ databases">
        <title>Updated reference genomes for cyclostephanoid diatoms.</title>
        <authorList>
            <person name="Roberts W.R."/>
            <person name="Alverson A.J."/>
        </authorList>
    </citation>
    <scope>NUCLEOTIDE SEQUENCE [LARGE SCALE GENOMIC DNA]</scope>
    <source>
        <strain evidence="5 6">AJA228-03</strain>
    </source>
</reference>
<keyword evidence="2" id="KW-0378">Hydrolase</keyword>
<feature type="region of interest" description="Disordered" evidence="3">
    <location>
        <begin position="1"/>
        <end position="63"/>
    </location>
</feature>
<feature type="non-terminal residue" evidence="5">
    <location>
        <position position="1"/>
    </location>
</feature>
<feature type="region of interest" description="Disordered" evidence="3">
    <location>
        <begin position="410"/>
        <end position="435"/>
    </location>
</feature>
<comment type="caution">
    <text evidence="5">The sequence shown here is derived from an EMBL/GenBank/DDBJ whole genome shotgun (WGS) entry which is preliminary data.</text>
</comment>
<evidence type="ECO:0000256" key="2">
    <source>
        <dbReference type="ARBA" id="ARBA00022801"/>
    </source>
</evidence>
<evidence type="ECO:0000313" key="6">
    <source>
        <dbReference type="Proteomes" id="UP001530377"/>
    </source>
</evidence>
<keyword evidence="4" id="KW-1133">Transmembrane helix</keyword>
<comment type="similarity">
    <text evidence="1">Belongs to the histidine acid phosphatase family.</text>
</comment>